<feature type="domain" description="EGF-like" evidence="19">
    <location>
        <begin position="380"/>
        <end position="437"/>
    </location>
</feature>
<evidence type="ECO:0000256" key="9">
    <source>
        <dbReference type="ARBA" id="ARBA00022843"/>
    </source>
</evidence>
<feature type="domain" description="Laminin G" evidence="18">
    <location>
        <begin position="786"/>
        <end position="959"/>
    </location>
</feature>
<dbReference type="FunFam" id="2.10.25.10:FF:000279">
    <property type="entry name" value="Neurogenic locus notch 1"/>
    <property type="match status" value="1"/>
</dbReference>
<dbReference type="SMART" id="SM00179">
    <property type="entry name" value="EGF_CA"/>
    <property type="match status" value="17"/>
</dbReference>
<evidence type="ECO:0000256" key="3">
    <source>
        <dbReference type="ARBA" id="ARBA00022475"/>
    </source>
</evidence>
<dbReference type="GO" id="GO:0045197">
    <property type="term" value="P:establishment or maintenance of epithelial cell apical/basal polarity"/>
    <property type="evidence" value="ECO:0000318"/>
    <property type="project" value="GO_Central"/>
</dbReference>
<dbReference type="Bgee" id="ENSOANG00000020908">
    <property type="expression patterns" value="Expressed in adult mammalian kidney and 2 other cell types or tissues"/>
</dbReference>
<dbReference type="FunFam" id="2.10.25.10:FF:000122">
    <property type="entry name" value="Protein crumbs homolog 2"/>
    <property type="match status" value="1"/>
</dbReference>
<keyword evidence="10" id="KW-0914">Notch signaling pathway</keyword>
<evidence type="ECO:0000256" key="17">
    <source>
        <dbReference type="SAM" id="Phobius"/>
    </source>
</evidence>
<feature type="disulfide bond" evidence="16">
    <location>
        <begin position="109"/>
        <end position="126"/>
    </location>
</feature>
<dbReference type="FunFam" id="2.10.25.10:FF:000117">
    <property type="entry name" value="Delta-like protein"/>
    <property type="match status" value="1"/>
</dbReference>
<dbReference type="Gene3D" id="2.60.120.200">
    <property type="match status" value="3"/>
</dbReference>
<dbReference type="FunFam" id="2.10.25.10:FF:000274">
    <property type="entry name" value="Crumbs cell polarity complex component 1"/>
    <property type="match status" value="1"/>
</dbReference>
<feature type="disulfide bond" evidence="16">
    <location>
        <begin position="368"/>
        <end position="377"/>
    </location>
</feature>
<feature type="disulfide bond" evidence="16">
    <location>
        <begin position="253"/>
        <end position="262"/>
    </location>
</feature>
<dbReference type="Proteomes" id="UP000002279">
    <property type="component" value="Chromosome 4"/>
</dbReference>
<dbReference type="InterPro" id="IPR000152">
    <property type="entry name" value="EGF-type_Asp/Asn_hydroxyl_site"/>
</dbReference>
<gene>
    <name evidence="20" type="primary">CRB2</name>
</gene>
<dbReference type="CDD" id="cd00054">
    <property type="entry name" value="EGF_CA"/>
    <property type="match status" value="14"/>
</dbReference>
<keyword evidence="14" id="KW-0325">Glycoprotein</keyword>
<dbReference type="SUPFAM" id="SSF57196">
    <property type="entry name" value="EGF/Laminin"/>
    <property type="match status" value="14"/>
</dbReference>
<evidence type="ECO:0000256" key="5">
    <source>
        <dbReference type="ARBA" id="ARBA00022692"/>
    </source>
</evidence>
<comment type="subcellular location">
    <subcellularLocation>
        <location evidence="1">Apical cell membrane</location>
        <topology evidence="1">Single-pass type I membrane protein</topology>
    </subcellularLocation>
</comment>
<dbReference type="Pfam" id="PF02210">
    <property type="entry name" value="Laminin_G_2"/>
    <property type="match status" value="3"/>
</dbReference>
<feature type="domain" description="EGF-like" evidence="19">
    <location>
        <begin position="521"/>
        <end position="561"/>
    </location>
</feature>
<dbReference type="PRINTS" id="PR00010">
    <property type="entry name" value="EGFBLOOD"/>
</dbReference>
<feature type="domain" description="EGF-like" evidence="19">
    <location>
        <begin position="227"/>
        <end position="263"/>
    </location>
</feature>
<reference evidence="20" key="2">
    <citation type="submission" date="2025-08" db="UniProtKB">
        <authorList>
            <consortium name="Ensembl"/>
        </authorList>
    </citation>
    <scope>IDENTIFICATION</scope>
    <source>
        <strain evidence="20">Glennie</strain>
    </source>
</reference>
<feature type="disulfide bond" evidence="16">
    <location>
        <begin position="1349"/>
        <end position="1358"/>
    </location>
</feature>
<proteinExistence type="inferred from homology"/>
<feature type="domain" description="EGF-like" evidence="19">
    <location>
        <begin position="58"/>
        <end position="98"/>
    </location>
</feature>
<feature type="disulfide bond" evidence="16">
    <location>
        <begin position="291"/>
        <end position="300"/>
    </location>
</feature>
<dbReference type="PANTHER" id="PTHR24049:SF19">
    <property type="entry name" value="PROTEIN CRUMBS HOMOLOG 2"/>
    <property type="match status" value="1"/>
</dbReference>
<dbReference type="STRING" id="9258.ENSOANP00000026600"/>
<feature type="domain" description="EGF-like" evidence="19">
    <location>
        <begin position="189"/>
        <end position="225"/>
    </location>
</feature>
<feature type="disulfide bond" evidence="16">
    <location>
        <begin position="551"/>
        <end position="560"/>
    </location>
</feature>
<feature type="domain" description="Laminin G" evidence="18">
    <location>
        <begin position="1023"/>
        <end position="1205"/>
    </location>
</feature>
<evidence type="ECO:0000313" key="20">
    <source>
        <dbReference type="Ensembl" id="ENSOANP00000026600.2"/>
    </source>
</evidence>
<dbReference type="GO" id="GO:0051240">
    <property type="term" value="P:positive regulation of multicellular organismal process"/>
    <property type="evidence" value="ECO:0007669"/>
    <property type="project" value="UniProtKB-ARBA"/>
</dbReference>
<dbReference type="InterPro" id="IPR051022">
    <property type="entry name" value="Notch_Cell-Fate_Det"/>
</dbReference>
<dbReference type="OMA" id="CLCWPGF"/>
<sequence length="1474" mass="154931">MGLRRPDPGSPDLGPRLLLPPLPTPSMLPMLLLLLLLPSPLLPLSLSLSALGMPNASLASGCSSSPCAHGGRCEDTGPGSYACTCPTEPLAYTGLRCERLFDACDGRVCPGNQTCSSSPGSLDFRCDCPPTSPGSGCNGSECPPGPSGPACQGPCASQPCQGGGTCILVGDKLMCHCPAGLTGPLCEEDVDECASGPCQNGAICLNGLDAYLCYCVPGFQGAHCEIDIDECASRPCRHNGTCLNHMDHYQCQCPIGYTGANCETEIDECESDPCQNGGSCFDGIGFYRCACGLGFEGDHCQVDIDECQSQPCAHGGRCQDLVARFLCDCSDTGYEGERCEVEVLECASGPCLHNATCLEGVGHYRCVCWPGYSGEHCEMDEDECAGKPCLHGGLCLERSNQSYYGGALPGFPQDFSYNMAAGFICQCLPGYAGADCSVDVDECASRPCVNGGHCQDLVAGFRCHCLPGYSGVTCMVDVDECEAGPCQHGATCEDGIADYVCHCMPAREGSPIWGGKNCSVELTGCLDHLCQHGALCAPTYKAGIHSYVCHCPPGFHGPTCSTPTTFSLGGGSALPVDGAGGEPGTASISLRFRTTLPDGILFARGDAMECLILELAEGVLQASLLRNGSVHSVSLRGLMVSDGHWHQVGVLLGDALELQLWHEGCSQGPCRDSCSVGTRTAPTSPTSLRTYIGGVGPDSWAGGLRVRPCFVGCLEDVQVDLRPLLPQELSSLQPSPPLQLGCNRTEWCSGQPCAHGGHCRDLWTSFHCDCPRPYKGTTCSQERLAGTFGREGASSFASFGIPAALGPNFNLSFFLRTRQPEGLLLQAHDGSGPRFSVFLAGGQVHVEAPAAHTVTLPGFLADGLRHLVTLNFRESRVLSGPLELGQLEAAVTGTDWDLHVGGLPTPAQADQWGGGFKGCLQDIQLNQQPLEFSPPVGTGNSTVVKGAYLAQTSNLTLGCLSDNTCHPDPCQNGGTCTITWNDFTCRCPVGFMGRLCREKVWCLSKPCPPATTCLEVPAGYVCLANATFQGQTVAEYTSNVSASRVLTSLSLGFRTRDEDAILLSASGPVDSVLVALHHAALEVAIHSGNGVEGATFHGRAPVSDGAWHWLALTMEEPASAASRWLVRLDGAPNASLEGAAGTLDFLKDGVTVVLARNFTGCLGRVAIGGVDLPFVRPGLRPPPQLEQFLLVTGSSSGDGSPQLGCHGAPVCAPSPCLHDGMCHDLFDAFGCSCVAGWAGPRCEVDVDDCASGPCVHGLCVDLAGSYQCHCSPGFIGRDCATNEDDCVRHHCLHGGTCVDGIGDYSCQCPAHFTGPHCEWPFPPEECGRNFTCLNGGRCTQGPWGANCSCQAGYAGWRCQININDCDPNPCQNGGTCQDAVNKYKCVCGSSFTGERCDVDKGMLGTFFPFPLLEVAVPVACGGLLLLVIGLLFAILTARKRRQSEGTYSPSQQEVAGARLEMDSVLKVPPEERLI</sequence>
<keyword evidence="12 17" id="KW-0472">Membrane</keyword>
<dbReference type="FunFam" id="2.10.25.10:FF:000039">
    <property type="entry name" value="Crumbs cell polarity complex component 1"/>
    <property type="match status" value="1"/>
</dbReference>
<dbReference type="InterPro" id="IPR000742">
    <property type="entry name" value="EGF"/>
</dbReference>
<keyword evidence="21" id="KW-1185">Reference proteome</keyword>
<dbReference type="PROSITE" id="PS50025">
    <property type="entry name" value="LAM_G_DOMAIN"/>
    <property type="match status" value="3"/>
</dbReference>
<evidence type="ECO:0000256" key="13">
    <source>
        <dbReference type="ARBA" id="ARBA00023157"/>
    </source>
</evidence>
<dbReference type="SUPFAM" id="SSF49899">
    <property type="entry name" value="Concanavalin A-like lectins/glucanases"/>
    <property type="match status" value="3"/>
</dbReference>
<feature type="disulfide bond" evidence="16">
    <location>
        <begin position="1308"/>
        <end position="1317"/>
    </location>
</feature>
<evidence type="ECO:0000256" key="1">
    <source>
        <dbReference type="ARBA" id="ARBA00004247"/>
    </source>
</evidence>
<dbReference type="InterPro" id="IPR013032">
    <property type="entry name" value="EGF-like_CS"/>
</dbReference>
<dbReference type="SMART" id="SM00282">
    <property type="entry name" value="LamG"/>
    <property type="match status" value="3"/>
</dbReference>
<dbReference type="InterPro" id="IPR013320">
    <property type="entry name" value="ConA-like_dom_sf"/>
</dbReference>
<dbReference type="SMART" id="SM00181">
    <property type="entry name" value="EGF"/>
    <property type="match status" value="19"/>
</dbReference>
<feature type="disulfide bond" evidence="16">
    <location>
        <begin position="465"/>
        <end position="474"/>
    </location>
</feature>
<dbReference type="PROSITE" id="PS01187">
    <property type="entry name" value="EGF_CA"/>
    <property type="match status" value="6"/>
</dbReference>
<dbReference type="InterPro" id="IPR018097">
    <property type="entry name" value="EGF_Ca-bd_CS"/>
</dbReference>
<feature type="disulfide bond" evidence="16">
    <location>
        <begin position="1387"/>
        <end position="1396"/>
    </location>
</feature>
<feature type="disulfide bond" evidence="16">
    <location>
        <begin position="987"/>
        <end position="996"/>
    </location>
</feature>
<evidence type="ECO:0000256" key="12">
    <source>
        <dbReference type="ARBA" id="ARBA00023136"/>
    </source>
</evidence>
<dbReference type="Ensembl" id="ENSOANT00000030402.3">
    <property type="protein sequence ID" value="ENSOANP00000026600.2"/>
    <property type="gene ID" value="ENSOANG00000020908.3"/>
</dbReference>
<comment type="caution">
    <text evidence="16">Lacks conserved residue(s) required for the propagation of feature annotation.</text>
</comment>
<dbReference type="GO" id="GO:0005886">
    <property type="term" value="C:plasma membrane"/>
    <property type="evidence" value="ECO:0000318"/>
    <property type="project" value="GO_Central"/>
</dbReference>
<feature type="disulfide bond" evidence="16">
    <location>
        <begin position="177"/>
        <end position="186"/>
    </location>
</feature>
<dbReference type="PROSITE" id="PS00022">
    <property type="entry name" value="EGF_1"/>
    <property type="match status" value="16"/>
</dbReference>
<dbReference type="GO" id="GO:0007219">
    <property type="term" value="P:Notch signaling pathway"/>
    <property type="evidence" value="ECO:0007669"/>
    <property type="project" value="UniProtKB-KW"/>
</dbReference>
<organism evidence="20 21">
    <name type="scientific">Ornithorhynchus anatinus</name>
    <name type="common">Duckbill platypus</name>
    <dbReference type="NCBI Taxonomy" id="9258"/>
    <lineage>
        <taxon>Eukaryota</taxon>
        <taxon>Metazoa</taxon>
        <taxon>Chordata</taxon>
        <taxon>Craniata</taxon>
        <taxon>Vertebrata</taxon>
        <taxon>Euteleostomi</taxon>
        <taxon>Mammalia</taxon>
        <taxon>Monotremata</taxon>
        <taxon>Ornithorhynchidae</taxon>
        <taxon>Ornithorhynchus</taxon>
    </lineage>
</organism>
<feature type="domain" description="EGF-like" evidence="19">
    <location>
        <begin position="744"/>
        <end position="780"/>
    </location>
</feature>
<dbReference type="FunFam" id="2.10.25.10:FF:000339">
    <property type="entry name" value="Crumbs cell polarity complex component 2"/>
    <property type="match status" value="1"/>
</dbReference>
<dbReference type="HOGENOM" id="CLU_451710_0_0_1"/>
<dbReference type="FunFam" id="2.10.25.10:FF:000208">
    <property type="entry name" value="Crumbs 2, cell polarity complex component"/>
    <property type="match status" value="1"/>
</dbReference>
<dbReference type="FunFam" id="2.10.25.10:FF:000327">
    <property type="entry name" value="neurogenic locus notch homolog protein 4"/>
    <property type="match status" value="1"/>
</dbReference>
<keyword evidence="9" id="KW-0832">Ubl conjugation</keyword>
<dbReference type="FunCoup" id="F7D016">
    <property type="interactions" value="136"/>
</dbReference>
<feature type="transmembrane region" description="Helical" evidence="17">
    <location>
        <begin position="1414"/>
        <end position="1435"/>
    </location>
</feature>
<dbReference type="InterPro" id="IPR001791">
    <property type="entry name" value="Laminin_G"/>
</dbReference>
<dbReference type="CDD" id="cd00110">
    <property type="entry name" value="LamG"/>
    <property type="match status" value="3"/>
</dbReference>
<feature type="disulfide bond" evidence="16">
    <location>
        <begin position="1270"/>
        <end position="1279"/>
    </location>
</feature>
<keyword evidence="8" id="KW-0221">Differentiation</keyword>
<feature type="disulfide bond" evidence="16">
    <location>
        <begin position="1233"/>
        <end position="1242"/>
    </location>
</feature>
<dbReference type="FunFam" id="2.10.25.10:FF:000006">
    <property type="entry name" value="Versican core protein-like isoform 1"/>
    <property type="match status" value="1"/>
</dbReference>
<feature type="disulfide bond" evidence="16">
    <location>
        <begin position="427"/>
        <end position="436"/>
    </location>
</feature>
<evidence type="ECO:0000256" key="11">
    <source>
        <dbReference type="ARBA" id="ARBA00022989"/>
    </source>
</evidence>
<evidence type="ECO:0008006" key="22">
    <source>
        <dbReference type="Google" id="ProtNLM"/>
    </source>
</evidence>
<feature type="domain" description="EGF-like" evidence="19">
    <location>
        <begin position="152"/>
        <end position="187"/>
    </location>
</feature>
<evidence type="ECO:0000256" key="10">
    <source>
        <dbReference type="ARBA" id="ARBA00022976"/>
    </source>
</evidence>
<dbReference type="Pfam" id="PF00008">
    <property type="entry name" value="EGF"/>
    <property type="match status" value="13"/>
</dbReference>
<dbReference type="FunFam" id="2.60.120.200:FF:000130">
    <property type="entry name" value="Crumbs 2, cell polarity complex component"/>
    <property type="match status" value="1"/>
</dbReference>
<comment type="similarity">
    <text evidence="15">Belongs to the Crumbs protein family.</text>
</comment>
<reference evidence="20 21" key="1">
    <citation type="journal article" date="2008" name="Nature">
        <title>Genome analysis of the platypus reveals unique signatures of evolution.</title>
        <authorList>
            <person name="Warren W.C."/>
            <person name="Hillier L.W."/>
            <person name="Marshall Graves J.A."/>
            <person name="Birney E."/>
            <person name="Ponting C.P."/>
            <person name="Grutzner F."/>
            <person name="Belov K."/>
            <person name="Miller W."/>
            <person name="Clarke L."/>
            <person name="Chinwalla A.T."/>
            <person name="Yang S.P."/>
            <person name="Heger A."/>
            <person name="Locke D.P."/>
            <person name="Miethke P."/>
            <person name="Waters P.D."/>
            <person name="Veyrunes F."/>
            <person name="Fulton L."/>
            <person name="Fulton B."/>
            <person name="Graves T."/>
            <person name="Wallis J."/>
            <person name="Puente X.S."/>
            <person name="Lopez-Otin C."/>
            <person name="Ordonez G.R."/>
            <person name="Eichler E.E."/>
            <person name="Chen L."/>
            <person name="Cheng Z."/>
            <person name="Deakin J.E."/>
            <person name="Alsop A."/>
            <person name="Thompson K."/>
            <person name="Kirby P."/>
            <person name="Papenfuss A.T."/>
            <person name="Wakefield M.J."/>
            <person name="Olender T."/>
            <person name="Lancet D."/>
            <person name="Huttley G.A."/>
            <person name="Smit A.F."/>
            <person name="Pask A."/>
            <person name="Temple-Smith P."/>
            <person name="Batzer M.A."/>
            <person name="Walker J.A."/>
            <person name="Konkel M.K."/>
            <person name="Harris R.S."/>
            <person name="Whittington C.M."/>
            <person name="Wong E.S."/>
            <person name="Gemmell N.J."/>
            <person name="Buschiazzo E."/>
            <person name="Vargas Jentzsch I.M."/>
            <person name="Merkel A."/>
            <person name="Schmitz J."/>
            <person name="Zemann A."/>
            <person name="Churakov G."/>
            <person name="Kriegs J.O."/>
            <person name="Brosius J."/>
            <person name="Murchison E.P."/>
            <person name="Sachidanandam R."/>
            <person name="Smith C."/>
            <person name="Hannon G.J."/>
            <person name="Tsend-Ayush E."/>
            <person name="McMillan D."/>
            <person name="Attenborough R."/>
            <person name="Rens W."/>
            <person name="Ferguson-Smith M."/>
            <person name="Lefevre C.M."/>
            <person name="Sharp J.A."/>
            <person name="Nicholas K.R."/>
            <person name="Ray D.A."/>
            <person name="Kube M."/>
            <person name="Reinhardt R."/>
            <person name="Pringle T.H."/>
            <person name="Taylor J."/>
            <person name="Jones R.C."/>
            <person name="Nixon B."/>
            <person name="Dacheux J.L."/>
            <person name="Niwa H."/>
            <person name="Sekita Y."/>
            <person name="Huang X."/>
            <person name="Stark A."/>
            <person name="Kheradpour P."/>
            <person name="Kellis M."/>
            <person name="Flicek P."/>
            <person name="Chen Y."/>
            <person name="Webber C."/>
            <person name="Hardison R."/>
            <person name="Nelson J."/>
            <person name="Hallsworth-Pepin K."/>
            <person name="Delehaunty K."/>
            <person name="Markovic C."/>
            <person name="Minx P."/>
            <person name="Feng Y."/>
            <person name="Kremitzki C."/>
            <person name="Mitreva M."/>
            <person name="Glasscock J."/>
            <person name="Wylie T."/>
            <person name="Wohldmann P."/>
            <person name="Thiru P."/>
            <person name="Nhan M.N."/>
            <person name="Pohl C.S."/>
            <person name="Smith S.M."/>
            <person name="Hou S."/>
            <person name="Nefedov M."/>
            <person name="de Jong P.J."/>
            <person name="Renfree M.B."/>
            <person name="Mardis E.R."/>
            <person name="Wilson R.K."/>
        </authorList>
    </citation>
    <scope>NUCLEOTIDE SEQUENCE [LARGE SCALE GENOMIC DNA]</scope>
    <source>
        <strain evidence="20 21">Glennie</strain>
    </source>
</reference>
<dbReference type="InParanoid" id="F7D016"/>
<dbReference type="InterPro" id="IPR001881">
    <property type="entry name" value="EGF-like_Ca-bd_dom"/>
</dbReference>
<feature type="disulfide bond" evidence="16">
    <location>
        <begin position="128"/>
        <end position="137"/>
    </location>
</feature>
<evidence type="ECO:0000313" key="21">
    <source>
        <dbReference type="Proteomes" id="UP000002279"/>
    </source>
</evidence>
<evidence type="ECO:0000256" key="14">
    <source>
        <dbReference type="ARBA" id="ARBA00023180"/>
    </source>
</evidence>
<dbReference type="GO" id="GO:0005509">
    <property type="term" value="F:calcium ion binding"/>
    <property type="evidence" value="ECO:0007669"/>
    <property type="project" value="InterPro"/>
</dbReference>
<dbReference type="Pfam" id="PF12661">
    <property type="entry name" value="hEGF"/>
    <property type="match status" value="2"/>
</dbReference>
<keyword evidence="4 16" id="KW-0245">EGF-like domain</keyword>
<dbReference type="FunFam" id="2.10.25.10:FF:000368">
    <property type="entry name" value="Delta-like 3 (Drosophila), isoform CRA_b"/>
    <property type="match status" value="1"/>
</dbReference>
<protein>
    <recommendedName>
        <fullName evidence="22">Crumbs cell polarity complex component 2</fullName>
    </recommendedName>
</protein>
<dbReference type="PROSITE" id="PS01186">
    <property type="entry name" value="EGF_2"/>
    <property type="match status" value="12"/>
</dbReference>
<feature type="domain" description="EGF-like" evidence="19">
    <location>
        <begin position="342"/>
        <end position="378"/>
    </location>
</feature>
<dbReference type="Gene3D" id="2.10.25.10">
    <property type="entry name" value="Laminin"/>
    <property type="match status" value="18"/>
</dbReference>
<dbReference type="PROSITE" id="PS50026">
    <property type="entry name" value="EGF_3"/>
    <property type="match status" value="19"/>
</dbReference>
<evidence type="ECO:0000256" key="8">
    <source>
        <dbReference type="ARBA" id="ARBA00022782"/>
    </source>
</evidence>
<dbReference type="GO" id="GO:0032991">
    <property type="term" value="C:protein-containing complex"/>
    <property type="evidence" value="ECO:0000318"/>
    <property type="project" value="GO_Central"/>
</dbReference>
<dbReference type="GO" id="GO:0050877">
    <property type="term" value="P:nervous system process"/>
    <property type="evidence" value="ECO:0007669"/>
    <property type="project" value="UniProtKB-ARBA"/>
</dbReference>
<feature type="domain" description="Laminin G" evidence="18">
    <location>
        <begin position="563"/>
        <end position="742"/>
    </location>
</feature>
<name>F7D016_ORNAN</name>
<reference evidence="20" key="3">
    <citation type="submission" date="2025-09" db="UniProtKB">
        <authorList>
            <consortium name="Ensembl"/>
        </authorList>
    </citation>
    <scope>IDENTIFICATION</scope>
    <source>
        <strain evidence="20">Glennie</strain>
    </source>
</reference>
<dbReference type="FunFam" id="2.10.25.10:FF:000004">
    <property type="entry name" value="Neurogenic locus notch 1"/>
    <property type="match status" value="1"/>
</dbReference>
<dbReference type="GO" id="GO:0007157">
    <property type="term" value="P:heterophilic cell-cell adhesion via plasma membrane cell adhesion molecules"/>
    <property type="evidence" value="ECO:0000318"/>
    <property type="project" value="GO_Central"/>
</dbReference>
<feature type="domain" description="EGF-like" evidence="19">
    <location>
        <begin position="1207"/>
        <end position="1243"/>
    </location>
</feature>
<dbReference type="FunFam" id="2.60.120.200:FF:000081">
    <property type="entry name" value="Crumbs 1, cell polarity complex component"/>
    <property type="match status" value="1"/>
</dbReference>
<keyword evidence="11 17" id="KW-1133">Transmembrane helix</keyword>
<evidence type="ECO:0000256" key="2">
    <source>
        <dbReference type="ARBA" id="ARBA00022473"/>
    </source>
</evidence>
<keyword evidence="3" id="KW-1003">Cell membrane</keyword>
<dbReference type="FunFam" id="2.10.25.10:FF:000080">
    <property type="entry name" value="Neurogenic locus notch 1"/>
    <property type="match status" value="1"/>
</dbReference>
<keyword evidence="6" id="KW-0732">Signal</keyword>
<dbReference type="GO" id="GO:0016324">
    <property type="term" value="C:apical plasma membrane"/>
    <property type="evidence" value="ECO:0007669"/>
    <property type="project" value="UniProtKB-SubCell"/>
</dbReference>
<evidence type="ECO:0000256" key="4">
    <source>
        <dbReference type="ARBA" id="ARBA00022536"/>
    </source>
</evidence>
<keyword evidence="7" id="KW-0677">Repeat</keyword>
<feature type="domain" description="EGF-like" evidence="19">
    <location>
        <begin position="265"/>
        <end position="301"/>
    </location>
</feature>
<dbReference type="PANTHER" id="PTHR24049">
    <property type="entry name" value="CRUMBS FAMILY MEMBER"/>
    <property type="match status" value="1"/>
</dbReference>
<feature type="domain" description="EGF-like" evidence="19">
    <location>
        <begin position="1245"/>
        <end position="1280"/>
    </location>
</feature>
<feature type="domain" description="EGF-like" evidence="19">
    <location>
        <begin position="1322"/>
        <end position="1359"/>
    </location>
</feature>
<dbReference type="PROSITE" id="PS00010">
    <property type="entry name" value="ASX_HYDROXYL"/>
    <property type="match status" value="11"/>
</dbReference>
<feature type="domain" description="EGF-like" evidence="19">
    <location>
        <begin position="477"/>
        <end position="519"/>
    </location>
</feature>
<feature type="domain" description="EGF-like" evidence="19">
    <location>
        <begin position="961"/>
        <end position="997"/>
    </location>
</feature>
<evidence type="ECO:0000259" key="18">
    <source>
        <dbReference type="PROSITE" id="PS50025"/>
    </source>
</evidence>
<dbReference type="GeneTree" id="ENSGT00950000183101"/>
<feature type="domain" description="EGF-like" evidence="19">
    <location>
        <begin position="439"/>
        <end position="475"/>
    </location>
</feature>
<dbReference type="eggNOG" id="KOG1217">
    <property type="taxonomic scope" value="Eukaryota"/>
</dbReference>
<feature type="disulfide bond" evidence="16">
    <location>
        <begin position="1249"/>
        <end position="1259"/>
    </location>
</feature>
<evidence type="ECO:0000259" key="19">
    <source>
        <dbReference type="PROSITE" id="PS50026"/>
    </source>
</evidence>
<feature type="disulfide bond" evidence="16">
    <location>
        <begin position="770"/>
        <end position="779"/>
    </location>
</feature>
<evidence type="ECO:0000256" key="15">
    <source>
        <dbReference type="ARBA" id="ARBA00060989"/>
    </source>
</evidence>
<dbReference type="FunFam" id="2.10.25.10:FF:000282">
    <property type="entry name" value="Crumbs cell polarity complex component 2"/>
    <property type="match status" value="1"/>
</dbReference>
<feature type="domain" description="EGF-like" evidence="19">
    <location>
        <begin position="303"/>
        <end position="340"/>
    </location>
</feature>
<keyword evidence="13 16" id="KW-1015">Disulfide bond</keyword>
<dbReference type="FunFam" id="2.10.25.10:FF:000434">
    <property type="entry name" value="Predicted protein"/>
    <property type="match status" value="1"/>
</dbReference>
<accession>F7D016</accession>
<evidence type="ECO:0000256" key="7">
    <source>
        <dbReference type="ARBA" id="ARBA00022737"/>
    </source>
</evidence>
<feature type="domain" description="EGF-like" evidence="19">
    <location>
        <begin position="100"/>
        <end position="138"/>
    </location>
</feature>
<keyword evidence="2" id="KW-0217">Developmental protein</keyword>
<evidence type="ECO:0000256" key="16">
    <source>
        <dbReference type="PROSITE-ProRule" id="PRU00076"/>
    </source>
</evidence>
<feature type="disulfide bond" evidence="16">
    <location>
        <begin position="215"/>
        <end position="224"/>
    </location>
</feature>
<feature type="domain" description="EGF-like" evidence="19">
    <location>
        <begin position="1361"/>
        <end position="1397"/>
    </location>
</feature>
<feature type="domain" description="EGF-like" evidence="19">
    <location>
        <begin position="1282"/>
        <end position="1318"/>
    </location>
</feature>
<evidence type="ECO:0000256" key="6">
    <source>
        <dbReference type="ARBA" id="ARBA00022729"/>
    </source>
</evidence>
<keyword evidence="5 17" id="KW-0812">Transmembrane</keyword>
<dbReference type="GO" id="GO:0030154">
    <property type="term" value="P:cell differentiation"/>
    <property type="evidence" value="ECO:0007669"/>
    <property type="project" value="UniProtKB-KW"/>
</dbReference>